<dbReference type="InterPro" id="IPR036034">
    <property type="entry name" value="PDZ_sf"/>
</dbReference>
<organism evidence="2 3">
    <name type="scientific">Qipengyuania soli</name>
    <dbReference type="NCBI Taxonomy" id="2782568"/>
    <lineage>
        <taxon>Bacteria</taxon>
        <taxon>Pseudomonadati</taxon>
        <taxon>Pseudomonadota</taxon>
        <taxon>Alphaproteobacteria</taxon>
        <taxon>Sphingomonadales</taxon>
        <taxon>Erythrobacteraceae</taxon>
        <taxon>Qipengyuania</taxon>
    </lineage>
</organism>
<sequence>MRSKGALRIFRGALFAFAVASCAPATSAGRPGEPGSKEASSLELFQQREDRLFTTGYRLVTANARYCERQSLASGLLLHDAESYGDPAAVRRLFGLSGDIGVQSVASGSPAERVGLKQNDTLVAFADAGIEDNFPPTRPGWKRLTQLREQFDQSLSTGQLRLVWRDTDGNERTDAISGVPACTSRFELLDEARAAEADGERVMLGQNFPAFGYSEDEFAAAVAHELAHNLLAHVATLDRLGRTQSNIRLSERDADRLMPWLLHNAGYDPRAAVSFMRRWGPRYGGGLLRKRTHDGWDERVEFIEAEIALLDARIRNHGDADWRTGFSPMLGAGSSQ</sequence>
<gene>
    <name evidence="2" type="ORF">IRL76_07195</name>
</gene>
<feature type="signal peptide" evidence="1">
    <location>
        <begin position="1"/>
        <end position="28"/>
    </location>
</feature>
<dbReference type="RefSeq" id="WP_200984088.1">
    <property type="nucleotide sequence ID" value="NZ_CP064654.1"/>
</dbReference>
<feature type="chain" id="PRO_5032342290" description="PDZ domain-containing protein" evidence="1">
    <location>
        <begin position="29"/>
        <end position="336"/>
    </location>
</feature>
<keyword evidence="1" id="KW-0732">Signal</keyword>
<protein>
    <recommendedName>
        <fullName evidence="4">PDZ domain-containing protein</fullName>
    </recommendedName>
</protein>
<dbReference type="KEGG" id="qso:IRL76_07195"/>
<dbReference type="AlphaFoldDB" id="A0A7S8F4H4"/>
<dbReference type="Proteomes" id="UP000594459">
    <property type="component" value="Chromosome"/>
</dbReference>
<reference evidence="2 3" key="1">
    <citation type="submission" date="2020-11" db="EMBL/GenBank/DDBJ databases">
        <title>The genome sequence of Erythrobacter sp. 6D36.</title>
        <authorList>
            <person name="Liu Y."/>
        </authorList>
    </citation>
    <scope>NUCLEOTIDE SEQUENCE [LARGE SCALE GENOMIC DNA]</scope>
    <source>
        <strain evidence="2 3">6D36</strain>
    </source>
</reference>
<evidence type="ECO:0000313" key="3">
    <source>
        <dbReference type="Proteomes" id="UP000594459"/>
    </source>
</evidence>
<proteinExistence type="predicted"/>
<evidence type="ECO:0008006" key="4">
    <source>
        <dbReference type="Google" id="ProtNLM"/>
    </source>
</evidence>
<evidence type="ECO:0000256" key="1">
    <source>
        <dbReference type="SAM" id="SignalP"/>
    </source>
</evidence>
<keyword evidence="3" id="KW-1185">Reference proteome</keyword>
<accession>A0A7S8F4H4</accession>
<dbReference type="PROSITE" id="PS51257">
    <property type="entry name" value="PROKAR_LIPOPROTEIN"/>
    <property type="match status" value="1"/>
</dbReference>
<evidence type="ECO:0000313" key="2">
    <source>
        <dbReference type="EMBL" id="QPD00296.1"/>
    </source>
</evidence>
<name>A0A7S8F4H4_9SPHN</name>
<dbReference type="SUPFAM" id="SSF50156">
    <property type="entry name" value="PDZ domain-like"/>
    <property type="match status" value="1"/>
</dbReference>
<dbReference type="EMBL" id="CP064654">
    <property type="protein sequence ID" value="QPD00296.1"/>
    <property type="molecule type" value="Genomic_DNA"/>
</dbReference>